<organism evidence="2 3">
    <name type="scientific">Cymbomonas tetramitiformis</name>
    <dbReference type="NCBI Taxonomy" id="36881"/>
    <lineage>
        <taxon>Eukaryota</taxon>
        <taxon>Viridiplantae</taxon>
        <taxon>Chlorophyta</taxon>
        <taxon>Pyramimonadophyceae</taxon>
        <taxon>Pyramimonadales</taxon>
        <taxon>Pyramimonadaceae</taxon>
        <taxon>Cymbomonas</taxon>
    </lineage>
</organism>
<name>A0AAE0H0M4_9CHLO</name>
<keyword evidence="3" id="KW-1185">Reference proteome</keyword>
<comment type="caution">
    <text evidence="2">The sequence shown here is derived from an EMBL/GenBank/DDBJ whole genome shotgun (WGS) entry which is preliminary data.</text>
</comment>
<evidence type="ECO:0000313" key="3">
    <source>
        <dbReference type="Proteomes" id="UP001190700"/>
    </source>
</evidence>
<sequence length="370" mass="40547">MEKDEDAAGEPDTALADLRTMVLDLKRQLAAFAASDESAASPRGFTRRAEKPDRAMKYRFAAEPLPKGGNWPLQGISRKVAFHRGTGVTIPYCQNATCAKERARHWHRDCPNVGKGGVSAHSFSGEDIENSVFAARFQRAIDNDNSEEFDALCIQAGGKLGIVANLSACSFCEDDGECLVSAIDKYTDIAKSADTDALHVNTFTARNNDTPLPVPVTRTFADIIGGTGFTVEAPDSEPHANMNMMSAVAQPASSDGYATSTDEGGRRTISATAQARLCSTRRWCWFGCHHQWNQLCRQQRTSIEHGDLGELSPDAIPTRRQGRHRARQGFWYRIPTHPLPPPIWGAPPSPNYSPGPTTDEEDEPSFDRQL</sequence>
<dbReference type="Proteomes" id="UP001190700">
    <property type="component" value="Unassembled WGS sequence"/>
</dbReference>
<dbReference type="EMBL" id="LGRX02000768">
    <property type="protein sequence ID" value="KAK3287681.1"/>
    <property type="molecule type" value="Genomic_DNA"/>
</dbReference>
<evidence type="ECO:0000256" key="1">
    <source>
        <dbReference type="SAM" id="MobiDB-lite"/>
    </source>
</evidence>
<feature type="compositionally biased region" description="Pro residues" evidence="1">
    <location>
        <begin position="339"/>
        <end position="353"/>
    </location>
</feature>
<proteinExistence type="predicted"/>
<evidence type="ECO:0000313" key="2">
    <source>
        <dbReference type="EMBL" id="KAK3287681.1"/>
    </source>
</evidence>
<dbReference type="AlphaFoldDB" id="A0AAE0H0M4"/>
<protein>
    <submittedName>
        <fullName evidence="2">Uncharacterized protein</fullName>
    </submittedName>
</protein>
<accession>A0AAE0H0M4</accession>
<feature type="region of interest" description="Disordered" evidence="1">
    <location>
        <begin position="339"/>
        <end position="370"/>
    </location>
</feature>
<reference evidence="2 3" key="1">
    <citation type="journal article" date="2015" name="Genome Biol. Evol.">
        <title>Comparative Genomics of a Bacterivorous Green Alga Reveals Evolutionary Causalities and Consequences of Phago-Mixotrophic Mode of Nutrition.</title>
        <authorList>
            <person name="Burns J.A."/>
            <person name="Paasch A."/>
            <person name="Narechania A."/>
            <person name="Kim E."/>
        </authorList>
    </citation>
    <scope>NUCLEOTIDE SEQUENCE [LARGE SCALE GENOMIC DNA]</scope>
    <source>
        <strain evidence="2 3">PLY_AMNH</strain>
    </source>
</reference>
<gene>
    <name evidence="2" type="ORF">CYMTET_4817</name>
</gene>